<comment type="subcellular location">
    <subcellularLocation>
        <location evidence="1">Endomembrane system</location>
        <topology evidence="1">Multi-pass membrane protein</topology>
    </subcellularLocation>
</comment>
<keyword evidence="9" id="KW-0050">Antiport</keyword>
<feature type="transmembrane region" description="Helical" evidence="9">
    <location>
        <begin position="213"/>
        <end position="230"/>
    </location>
</feature>
<comment type="caution">
    <text evidence="9">Lacks conserved residue(s) required for the propagation of feature annotation.</text>
</comment>
<keyword evidence="12" id="KW-1185">Reference proteome</keyword>
<reference evidence="12" key="1">
    <citation type="journal article" date="2011" name="MBio">
        <title>Novel metabolic attributes of the genus Cyanothece, comprising a group of unicellular nitrogen-fixing Cyanobacteria.</title>
        <authorList>
            <person name="Bandyopadhyay A."/>
            <person name="Elvitigala T."/>
            <person name="Welsh E."/>
            <person name="Stockel J."/>
            <person name="Liberton M."/>
            <person name="Min H."/>
            <person name="Sherman L.A."/>
            <person name="Pakrasi H.B."/>
        </authorList>
    </citation>
    <scope>NUCLEOTIDE SEQUENCE [LARGE SCALE GENOMIC DNA]</scope>
    <source>
        <strain evidence="12">PCC 7822</strain>
    </source>
</reference>
<dbReference type="GO" id="GO:0016020">
    <property type="term" value="C:membrane"/>
    <property type="evidence" value="ECO:0007669"/>
    <property type="project" value="InterPro"/>
</dbReference>
<proteinExistence type="inferred from homology"/>
<feature type="domain" description="Sodium/calcium exchanger membrane region" evidence="10">
    <location>
        <begin position="29"/>
        <end position="182"/>
    </location>
</feature>
<dbReference type="Proteomes" id="UP000008206">
    <property type="component" value="Chromosome"/>
</dbReference>
<evidence type="ECO:0000256" key="3">
    <source>
        <dbReference type="ARBA" id="ARBA00022568"/>
    </source>
</evidence>
<evidence type="ECO:0000256" key="5">
    <source>
        <dbReference type="ARBA" id="ARBA00022837"/>
    </source>
</evidence>
<evidence type="ECO:0000259" key="10">
    <source>
        <dbReference type="Pfam" id="PF01699"/>
    </source>
</evidence>
<keyword evidence="2 9" id="KW-0813">Transport</keyword>
<dbReference type="Gene3D" id="1.20.1420.30">
    <property type="entry name" value="NCX, central ion-binding region"/>
    <property type="match status" value="1"/>
</dbReference>
<dbReference type="PANTHER" id="PTHR31503">
    <property type="entry name" value="VACUOLAR CALCIUM ION TRANSPORTER"/>
    <property type="match status" value="1"/>
</dbReference>
<keyword evidence="4 9" id="KW-0812">Transmembrane</keyword>
<feature type="transmembrane region" description="Helical" evidence="9">
    <location>
        <begin position="31"/>
        <end position="49"/>
    </location>
</feature>
<dbReference type="Pfam" id="PF01699">
    <property type="entry name" value="Na_Ca_ex"/>
    <property type="match status" value="2"/>
</dbReference>
<dbReference type="GO" id="GO:0006874">
    <property type="term" value="P:intracellular calcium ion homeostasis"/>
    <property type="evidence" value="ECO:0007669"/>
    <property type="project" value="TreeGrafter"/>
</dbReference>
<dbReference type="KEGG" id="cyj:Cyan7822_5108"/>
<evidence type="ECO:0000313" key="12">
    <source>
        <dbReference type="Proteomes" id="UP000008206"/>
    </source>
</evidence>
<evidence type="ECO:0000256" key="1">
    <source>
        <dbReference type="ARBA" id="ARBA00004127"/>
    </source>
</evidence>
<dbReference type="InterPro" id="IPR004798">
    <property type="entry name" value="CAX-like"/>
</dbReference>
<evidence type="ECO:0000313" key="11">
    <source>
        <dbReference type="EMBL" id="ADN16993.1"/>
    </source>
</evidence>
<feature type="transmembrane region" description="Helical" evidence="9">
    <location>
        <begin position="159"/>
        <end position="180"/>
    </location>
</feature>
<dbReference type="InterPro" id="IPR004713">
    <property type="entry name" value="CaH_exchang"/>
</dbReference>
<feature type="transmembrane region" description="Helical" evidence="9">
    <location>
        <begin position="250"/>
        <end position="271"/>
    </location>
</feature>
<dbReference type="GO" id="GO:0012505">
    <property type="term" value="C:endomembrane system"/>
    <property type="evidence" value="ECO:0007669"/>
    <property type="project" value="UniProtKB-SubCell"/>
</dbReference>
<dbReference type="GO" id="GO:0015369">
    <property type="term" value="F:calcium:proton antiporter activity"/>
    <property type="evidence" value="ECO:0007669"/>
    <property type="project" value="UniProtKB-UniRule"/>
</dbReference>
<dbReference type="EMBL" id="CP002198">
    <property type="protein sequence ID" value="ADN16993.1"/>
    <property type="molecule type" value="Genomic_DNA"/>
</dbReference>
<evidence type="ECO:0000256" key="4">
    <source>
        <dbReference type="ARBA" id="ARBA00022692"/>
    </source>
</evidence>
<comment type="similarity">
    <text evidence="9">Belongs to the Ca(2+):cation antiporter (CaCA) (TC 2.A.19) family.</text>
</comment>
<evidence type="ECO:0000256" key="9">
    <source>
        <dbReference type="RuleBase" id="RU365028"/>
    </source>
</evidence>
<feature type="transmembrane region" description="Helical" evidence="9">
    <location>
        <begin position="94"/>
        <end position="113"/>
    </location>
</feature>
<dbReference type="InterPro" id="IPR004837">
    <property type="entry name" value="NaCa_Exmemb"/>
</dbReference>
<keyword evidence="6 9" id="KW-1133">Transmembrane helix</keyword>
<feature type="domain" description="Sodium/calcium exchanger membrane region" evidence="10">
    <location>
        <begin position="218"/>
        <end position="359"/>
    </location>
</feature>
<dbReference type="NCBIfam" id="TIGR00378">
    <property type="entry name" value="cax"/>
    <property type="match status" value="1"/>
</dbReference>
<dbReference type="OrthoDB" id="9776105at2"/>
<evidence type="ECO:0000256" key="2">
    <source>
        <dbReference type="ARBA" id="ARBA00022448"/>
    </source>
</evidence>
<feature type="transmembrane region" description="Helical" evidence="9">
    <location>
        <begin position="314"/>
        <end position="335"/>
    </location>
</feature>
<name>E0UJH5_GLOV7</name>
<feature type="transmembrane region" description="Helical" evidence="9">
    <location>
        <begin position="283"/>
        <end position="308"/>
    </location>
</feature>
<feature type="transmembrane region" description="Helical" evidence="9">
    <location>
        <begin position="125"/>
        <end position="147"/>
    </location>
</feature>
<dbReference type="HOGENOM" id="CLU_008721_2_2_3"/>
<dbReference type="InterPro" id="IPR044880">
    <property type="entry name" value="NCX_ion-bd_dom_sf"/>
</dbReference>
<dbReference type="eggNOG" id="COG0387">
    <property type="taxonomic scope" value="Bacteria"/>
</dbReference>
<comment type="function">
    <text evidence="9">Ca(+)/H(+) antiporter that extrudes calcium in exchange for external protons.</text>
</comment>
<evidence type="ECO:0000256" key="8">
    <source>
        <dbReference type="ARBA" id="ARBA00023136"/>
    </source>
</evidence>
<keyword evidence="8 9" id="KW-0472">Membrane</keyword>
<keyword evidence="3 9" id="KW-0109">Calcium transport</keyword>
<accession>E0UJH5</accession>
<evidence type="ECO:0000256" key="7">
    <source>
        <dbReference type="ARBA" id="ARBA00023065"/>
    </source>
</evidence>
<protein>
    <recommendedName>
        <fullName evidence="9">Ca(2+)/H(+) antiporter</fullName>
    </recommendedName>
</protein>
<sequence length="364" mass="38866">MTFEKLISLVALILVPLSLMADFLHWGTTAVFIYSGLAIIPLAIGLSTATEKVAVATGPSLGGLVNAIFGSATGLIIALVALREGLVDLVKASITGSILCDLLLFLGLAMLTGGIRYKEQKFQPILAQVNGVSMTLAVIAIALPTLVIDTSNMVELLTINRLSIVVATVLLIVYGLTLLFSLKTHSYLYDIGVAIKKDSKLIQEQEETFDKKYLIFWIGVLLITTIGVAFESEKFVDVVDSVIEKIGLTPLFTGVILLPLLSDVAGIVTVVRLALKNQMDLTVAIAMGDSLLVALLTAPLLVLGGLVVNKDMNLNFNSFEVVALAIAVTITNLISFSGNSNWLNGTLLLATYIILGVAFYYHPV</sequence>
<feature type="transmembrane region" description="Helical" evidence="9">
    <location>
        <begin position="342"/>
        <end position="361"/>
    </location>
</feature>
<dbReference type="PANTHER" id="PTHR31503:SF22">
    <property type="entry name" value="VACUOLAR CALCIUM ION TRANSPORTER"/>
    <property type="match status" value="1"/>
</dbReference>
<dbReference type="AlphaFoldDB" id="E0UJH5"/>
<keyword evidence="7 9" id="KW-0406">Ion transport</keyword>
<gene>
    <name evidence="11" type="ordered locus">Cyan7822_5108</name>
</gene>
<evidence type="ECO:0000256" key="6">
    <source>
        <dbReference type="ARBA" id="ARBA00022989"/>
    </source>
</evidence>
<keyword evidence="5 9" id="KW-0106">Calcium</keyword>
<feature type="transmembrane region" description="Helical" evidence="9">
    <location>
        <begin position="61"/>
        <end position="82"/>
    </location>
</feature>
<organism evidence="11 12">
    <name type="scientific">Gloeothece verrucosa (strain PCC 7822)</name>
    <name type="common">Cyanothece sp. (strain PCC 7822)</name>
    <dbReference type="NCBI Taxonomy" id="497965"/>
    <lineage>
        <taxon>Bacteria</taxon>
        <taxon>Bacillati</taxon>
        <taxon>Cyanobacteriota</taxon>
        <taxon>Cyanophyceae</taxon>
        <taxon>Oscillatoriophycideae</taxon>
        <taxon>Chroococcales</taxon>
        <taxon>Aphanothecaceae</taxon>
        <taxon>Gloeothece</taxon>
        <taxon>Gloeothece verrucosa</taxon>
    </lineage>
</organism>